<keyword evidence="4" id="KW-0690">Ribosome biogenesis</keyword>
<evidence type="ECO:0000256" key="1">
    <source>
        <dbReference type="ARBA" id="ARBA00002868"/>
    </source>
</evidence>
<dbReference type="Pfam" id="PF02620">
    <property type="entry name" value="YceD"/>
    <property type="match status" value="1"/>
</dbReference>
<comment type="similarity">
    <text evidence="2">Belongs to the DUF177 domain family.</text>
</comment>
<dbReference type="Proteomes" id="UP000886602">
    <property type="component" value="Unassembled WGS sequence"/>
</dbReference>
<evidence type="ECO:0000256" key="4">
    <source>
        <dbReference type="ARBA" id="ARBA00022517"/>
    </source>
</evidence>
<accession>A0A9D7F624</accession>
<dbReference type="GO" id="GO:0005829">
    <property type="term" value="C:cytosol"/>
    <property type="evidence" value="ECO:0007669"/>
    <property type="project" value="TreeGrafter"/>
</dbReference>
<comment type="function">
    <text evidence="1">Plays a role in synthesis, processing and/or stability of 23S rRNA.</text>
</comment>
<organism evidence="6 7">
    <name type="scientific">Candidatus Propionivibrio dominans</name>
    <dbReference type="NCBI Taxonomy" id="2954373"/>
    <lineage>
        <taxon>Bacteria</taxon>
        <taxon>Pseudomonadati</taxon>
        <taxon>Pseudomonadota</taxon>
        <taxon>Betaproteobacteria</taxon>
        <taxon>Rhodocyclales</taxon>
        <taxon>Rhodocyclaceae</taxon>
        <taxon>Propionivibrio</taxon>
    </lineage>
</organism>
<reference evidence="6" key="1">
    <citation type="submission" date="2020-10" db="EMBL/GenBank/DDBJ databases">
        <title>Connecting structure to function with the recovery of over 1000 high-quality activated sludge metagenome-assembled genomes encoding full-length rRNA genes using long-read sequencing.</title>
        <authorList>
            <person name="Singleton C.M."/>
            <person name="Petriglieri F."/>
            <person name="Kristensen J.M."/>
            <person name="Kirkegaard R.H."/>
            <person name="Michaelsen T.Y."/>
            <person name="Andersen M.H."/>
            <person name="Karst S.M."/>
            <person name="Dueholm M.S."/>
            <person name="Nielsen P.H."/>
            <person name="Albertsen M."/>
        </authorList>
    </citation>
    <scope>NUCLEOTIDE SEQUENCE</scope>
    <source>
        <strain evidence="6">EsbW_18-Q3-R4-48_MAXAC.044</strain>
    </source>
</reference>
<comment type="caution">
    <text evidence="6">The sequence shown here is derived from an EMBL/GenBank/DDBJ whole genome shotgun (WGS) entry which is preliminary data.</text>
</comment>
<evidence type="ECO:0000313" key="6">
    <source>
        <dbReference type="EMBL" id="MBK7422662.1"/>
    </source>
</evidence>
<evidence type="ECO:0000256" key="2">
    <source>
        <dbReference type="ARBA" id="ARBA00010740"/>
    </source>
</evidence>
<protein>
    <recommendedName>
        <fullName evidence="3">Large ribosomal RNA subunit accumulation protein YceD</fullName>
    </recommendedName>
    <alternativeName>
        <fullName evidence="5">23S rRNA accumulation protein YceD</fullName>
    </alternativeName>
</protein>
<sequence>MSQGIVINSLSFARETGSLQGDLPIASLTRIQDKLVDSAGCLSYRVVGGVGSRNRPQLMLQLDGVLSVCCQRCLEGIDYPLEVRSLLEFVDDEDDLTQEEIEDDSRDFLPAQGEIDIVALIEDEIILNLPSAPRHESCALPETVQGTGKISPFSMLKDVRVKAE</sequence>
<dbReference type="InterPro" id="IPR039255">
    <property type="entry name" value="YceD_bac"/>
</dbReference>
<proteinExistence type="inferred from homology"/>
<evidence type="ECO:0000256" key="5">
    <source>
        <dbReference type="ARBA" id="ARBA00031841"/>
    </source>
</evidence>
<dbReference type="PANTHER" id="PTHR38099">
    <property type="entry name" value="LARGE RIBOSOMAL RNA SUBUNIT ACCUMULATION PROTEIN YCED"/>
    <property type="match status" value="1"/>
</dbReference>
<dbReference type="AlphaFoldDB" id="A0A9D7F624"/>
<evidence type="ECO:0000313" key="7">
    <source>
        <dbReference type="Proteomes" id="UP000886602"/>
    </source>
</evidence>
<evidence type="ECO:0000256" key="3">
    <source>
        <dbReference type="ARBA" id="ARBA00015716"/>
    </source>
</evidence>
<gene>
    <name evidence="6" type="ORF">IPJ48_05980</name>
</gene>
<dbReference type="InterPro" id="IPR003772">
    <property type="entry name" value="YceD"/>
</dbReference>
<dbReference type="GO" id="GO:0042254">
    <property type="term" value="P:ribosome biogenesis"/>
    <property type="evidence" value="ECO:0007669"/>
    <property type="project" value="UniProtKB-KW"/>
</dbReference>
<name>A0A9D7F624_9RHOO</name>
<dbReference type="EMBL" id="JADJNC010000008">
    <property type="protein sequence ID" value="MBK7422662.1"/>
    <property type="molecule type" value="Genomic_DNA"/>
</dbReference>
<dbReference type="PANTHER" id="PTHR38099:SF1">
    <property type="entry name" value="LARGE RIBOSOMAL RNA SUBUNIT ACCUMULATION PROTEIN YCED"/>
    <property type="match status" value="1"/>
</dbReference>